<keyword evidence="1" id="KW-0472">Membrane</keyword>
<gene>
    <name evidence="2" type="ORF">LJ655_09120</name>
</gene>
<evidence type="ECO:0000313" key="3">
    <source>
        <dbReference type="Proteomes" id="UP001430614"/>
    </source>
</evidence>
<accession>A0ABS8KBA8</accession>
<feature type="transmembrane region" description="Helical" evidence="1">
    <location>
        <begin position="6"/>
        <end position="22"/>
    </location>
</feature>
<dbReference type="RefSeq" id="WP_230560923.1">
    <property type="nucleotide sequence ID" value="NZ_JAJITC010000004.1"/>
</dbReference>
<evidence type="ECO:0008006" key="4">
    <source>
        <dbReference type="Google" id="ProtNLM"/>
    </source>
</evidence>
<proteinExistence type="predicted"/>
<dbReference type="EMBL" id="JAJITC010000004">
    <property type="protein sequence ID" value="MCC8402051.1"/>
    <property type="molecule type" value="Genomic_DNA"/>
</dbReference>
<dbReference type="Proteomes" id="UP001430614">
    <property type="component" value="Unassembled WGS sequence"/>
</dbReference>
<evidence type="ECO:0000256" key="1">
    <source>
        <dbReference type="SAM" id="Phobius"/>
    </source>
</evidence>
<evidence type="ECO:0000313" key="2">
    <source>
        <dbReference type="EMBL" id="MCC8402051.1"/>
    </source>
</evidence>
<keyword evidence="1" id="KW-1133">Transmembrane helix</keyword>
<reference evidence="2 3" key="1">
    <citation type="submission" date="2021-11" db="EMBL/GenBank/DDBJ databases">
        <authorList>
            <person name="Oh E.-T."/>
            <person name="Kim S.-B."/>
        </authorList>
    </citation>
    <scope>NUCLEOTIDE SEQUENCE [LARGE SCALE GENOMIC DNA]</scope>
    <source>
        <strain evidence="2 3">MMS20-SJTN17</strain>
    </source>
</reference>
<protein>
    <recommendedName>
        <fullName evidence="4">Cellulose biosynthesis protein BcsF</fullName>
    </recommendedName>
</protein>
<sequence>MIESGVCVVVGVLAIAAMRTIGHYRREHRRVRLLKRMGPYHYWDVMRRRH</sequence>
<keyword evidence="3" id="KW-1185">Reference proteome</keyword>
<organism evidence="2 3">
    <name type="scientific">Paraburkholderia translucens</name>
    <dbReference type="NCBI Taxonomy" id="2886945"/>
    <lineage>
        <taxon>Bacteria</taxon>
        <taxon>Pseudomonadati</taxon>
        <taxon>Pseudomonadota</taxon>
        <taxon>Betaproteobacteria</taxon>
        <taxon>Burkholderiales</taxon>
        <taxon>Burkholderiaceae</taxon>
        <taxon>Paraburkholderia</taxon>
    </lineage>
</organism>
<name>A0ABS8KBA8_9BURK</name>
<comment type="caution">
    <text evidence="2">The sequence shown here is derived from an EMBL/GenBank/DDBJ whole genome shotgun (WGS) entry which is preliminary data.</text>
</comment>
<keyword evidence="1" id="KW-0812">Transmembrane</keyword>